<evidence type="ECO:0000313" key="2">
    <source>
        <dbReference type="Proteomes" id="UP001164746"/>
    </source>
</evidence>
<sequence length="124" mass="13174">MASLGFPGPVKMEPVEIVNGIGLEPTLVENPVVAMPIVNSVPTPEAGDAPLLVKPKLEDDIPQSDMSGPVLEGPGAKRELKPFTLPKLSSTQADALQSSKKYAMEASIKSVLVKQTIAHQHQVR</sequence>
<keyword evidence="2" id="KW-1185">Reference proteome</keyword>
<reference evidence="1" key="1">
    <citation type="submission" date="2022-11" db="EMBL/GenBank/DDBJ databases">
        <title>Centuries of genome instability and evolution in soft-shell clam transmissible cancer (bioRxiv).</title>
        <authorList>
            <person name="Hart S.F.M."/>
            <person name="Yonemitsu M.A."/>
            <person name="Giersch R.M."/>
            <person name="Beal B.F."/>
            <person name="Arriagada G."/>
            <person name="Davis B.W."/>
            <person name="Ostrander E.A."/>
            <person name="Goff S.P."/>
            <person name="Metzger M.J."/>
        </authorList>
    </citation>
    <scope>NUCLEOTIDE SEQUENCE</scope>
    <source>
        <strain evidence="1">MELC-2E11</strain>
        <tissue evidence="1">Siphon/mantle</tissue>
    </source>
</reference>
<protein>
    <submittedName>
        <fullName evidence="1">PU60B-like protein</fullName>
    </submittedName>
</protein>
<name>A0ABY7FJH0_MYAAR</name>
<accession>A0ABY7FJH0</accession>
<organism evidence="1 2">
    <name type="scientific">Mya arenaria</name>
    <name type="common">Soft-shell clam</name>
    <dbReference type="NCBI Taxonomy" id="6604"/>
    <lineage>
        <taxon>Eukaryota</taxon>
        <taxon>Metazoa</taxon>
        <taxon>Spiralia</taxon>
        <taxon>Lophotrochozoa</taxon>
        <taxon>Mollusca</taxon>
        <taxon>Bivalvia</taxon>
        <taxon>Autobranchia</taxon>
        <taxon>Heteroconchia</taxon>
        <taxon>Euheterodonta</taxon>
        <taxon>Imparidentia</taxon>
        <taxon>Neoheterodontei</taxon>
        <taxon>Myida</taxon>
        <taxon>Myoidea</taxon>
        <taxon>Myidae</taxon>
        <taxon>Mya</taxon>
    </lineage>
</organism>
<evidence type="ECO:0000313" key="1">
    <source>
        <dbReference type="EMBL" id="WAR22230.1"/>
    </source>
</evidence>
<dbReference type="Proteomes" id="UP001164746">
    <property type="component" value="Chromosome 12"/>
</dbReference>
<dbReference type="EMBL" id="CP111023">
    <property type="protein sequence ID" value="WAR22230.1"/>
    <property type="molecule type" value="Genomic_DNA"/>
</dbReference>
<gene>
    <name evidence="1" type="ORF">MAR_016204</name>
</gene>
<proteinExistence type="predicted"/>